<proteinExistence type="inferred from homology"/>
<feature type="compositionally biased region" description="Pro residues" evidence="5">
    <location>
        <begin position="38"/>
        <end position="56"/>
    </location>
</feature>
<organism evidence="7 8">
    <name type="scientific">Denticeps clupeoides</name>
    <name type="common">denticle herring</name>
    <dbReference type="NCBI Taxonomy" id="299321"/>
    <lineage>
        <taxon>Eukaryota</taxon>
        <taxon>Metazoa</taxon>
        <taxon>Chordata</taxon>
        <taxon>Craniata</taxon>
        <taxon>Vertebrata</taxon>
        <taxon>Euteleostomi</taxon>
        <taxon>Actinopterygii</taxon>
        <taxon>Neopterygii</taxon>
        <taxon>Teleostei</taxon>
        <taxon>Clupei</taxon>
        <taxon>Clupeiformes</taxon>
        <taxon>Denticipitoidei</taxon>
        <taxon>Denticipitidae</taxon>
        <taxon>Denticeps</taxon>
    </lineage>
</organism>
<evidence type="ECO:0000313" key="8">
    <source>
        <dbReference type="Proteomes" id="UP000694580"/>
    </source>
</evidence>
<dbReference type="GO" id="GO:0016020">
    <property type="term" value="C:membrane"/>
    <property type="evidence" value="ECO:0007669"/>
    <property type="project" value="UniProtKB-SubCell"/>
</dbReference>
<reference evidence="7" key="2">
    <citation type="submission" date="2025-08" db="UniProtKB">
        <authorList>
            <consortium name="Ensembl"/>
        </authorList>
    </citation>
    <scope>IDENTIFICATION</scope>
</reference>
<sequence>MNFEQPPPYYGPGPNPGYAPQGPPPQGYPGGPNAGYPNYPPGPAGPYPAPGQPYPQQPYGWQNAPQPGPVYGEGPKNTVYIVEDRRQNDAGDSCLTACWTALCCCCLWDMLT</sequence>
<evidence type="ECO:0000256" key="2">
    <source>
        <dbReference type="ARBA" id="ARBA00009444"/>
    </source>
</evidence>
<keyword evidence="4" id="KW-0472">Membrane</keyword>
<dbReference type="InterPro" id="IPR028144">
    <property type="entry name" value="CYSTM_dom"/>
</dbReference>
<dbReference type="GeneID" id="114768376"/>
<dbReference type="GeneTree" id="ENSGT00940000165340"/>
<comment type="subcellular location">
    <subcellularLocation>
        <location evidence="1">Membrane</location>
    </subcellularLocation>
</comment>
<name>A0AAY4DDF6_9TELE</name>
<feature type="region of interest" description="Disordered" evidence="5">
    <location>
        <begin position="1"/>
        <end position="75"/>
    </location>
</feature>
<dbReference type="PANTHER" id="PTHR47564">
    <property type="entry name" value="CYSTEINE-RICH AND TRANSMEMBRANE DOMAIN-CONTAINING PROTEIN 1"/>
    <property type="match status" value="1"/>
</dbReference>
<reference evidence="7 8" key="1">
    <citation type="submission" date="2020-06" db="EMBL/GenBank/DDBJ databases">
        <authorList>
            <consortium name="Wellcome Sanger Institute Data Sharing"/>
        </authorList>
    </citation>
    <scope>NUCLEOTIDE SEQUENCE [LARGE SCALE GENOMIC DNA]</scope>
</reference>
<dbReference type="GO" id="GO:0070062">
    <property type="term" value="C:extracellular exosome"/>
    <property type="evidence" value="ECO:0007669"/>
    <property type="project" value="TreeGrafter"/>
</dbReference>
<dbReference type="RefSeq" id="XP_028816454.1">
    <property type="nucleotide sequence ID" value="XM_028960621.1"/>
</dbReference>
<dbReference type="Pfam" id="PF12734">
    <property type="entry name" value="CYSTM"/>
    <property type="match status" value="1"/>
</dbReference>
<comment type="similarity">
    <text evidence="2">Belongs to the CYSTM1 family.</text>
</comment>
<reference evidence="7" key="3">
    <citation type="submission" date="2025-09" db="UniProtKB">
        <authorList>
            <consortium name="Ensembl"/>
        </authorList>
    </citation>
    <scope>IDENTIFICATION</scope>
</reference>
<dbReference type="Proteomes" id="UP000694580">
    <property type="component" value="Chromosome 18"/>
</dbReference>
<gene>
    <name evidence="7" type="primary">LOC114768376</name>
</gene>
<dbReference type="InterPro" id="IPR043240">
    <property type="entry name" value="CYSTM1-like"/>
</dbReference>
<evidence type="ECO:0000256" key="5">
    <source>
        <dbReference type="SAM" id="MobiDB-lite"/>
    </source>
</evidence>
<keyword evidence="8" id="KW-1185">Reference proteome</keyword>
<protein>
    <recommendedName>
        <fullName evidence="3">Cysteine-rich and transmembrane domain-containing protein 1</fullName>
    </recommendedName>
</protein>
<dbReference type="Ensembl" id="ENSDCDT00010053509.1">
    <property type="protein sequence ID" value="ENSDCDP00010043448.1"/>
    <property type="gene ID" value="ENSDCDG00010027109.1"/>
</dbReference>
<evidence type="ECO:0000313" key="7">
    <source>
        <dbReference type="Ensembl" id="ENSDCDP00010043448.1"/>
    </source>
</evidence>
<evidence type="ECO:0000256" key="4">
    <source>
        <dbReference type="ARBA" id="ARBA00023136"/>
    </source>
</evidence>
<feature type="domain" description="Cysteine-rich transmembrane" evidence="6">
    <location>
        <begin position="54"/>
        <end position="111"/>
    </location>
</feature>
<accession>A0AAY4DDF6</accession>
<evidence type="ECO:0000256" key="1">
    <source>
        <dbReference type="ARBA" id="ARBA00004370"/>
    </source>
</evidence>
<dbReference type="AlphaFoldDB" id="A0AAY4DDF6"/>
<dbReference type="PANTHER" id="PTHR47564:SF1">
    <property type="entry name" value="CYSTEINE-RICH AND TRANSMEMBRANE DOMAIN-CONTAINING PROTEIN 1"/>
    <property type="match status" value="1"/>
</dbReference>
<evidence type="ECO:0000256" key="3">
    <source>
        <dbReference type="ARBA" id="ARBA00013590"/>
    </source>
</evidence>
<feature type="compositionally biased region" description="Pro residues" evidence="5">
    <location>
        <begin position="1"/>
        <end position="27"/>
    </location>
</feature>
<evidence type="ECO:0000259" key="6">
    <source>
        <dbReference type="Pfam" id="PF12734"/>
    </source>
</evidence>